<reference evidence="2" key="1">
    <citation type="journal article" date="2017" name="Cell">
        <title>Insights into land plant evolution garnered from the Marchantia polymorpha genome.</title>
        <authorList>
            <person name="Bowman J.L."/>
            <person name="Kohchi T."/>
            <person name="Yamato K.T."/>
            <person name="Jenkins J."/>
            <person name="Shu S."/>
            <person name="Ishizaki K."/>
            <person name="Yamaoka S."/>
            <person name="Nishihama R."/>
            <person name="Nakamura Y."/>
            <person name="Berger F."/>
            <person name="Adam C."/>
            <person name="Aki S.S."/>
            <person name="Althoff F."/>
            <person name="Araki T."/>
            <person name="Arteaga-Vazquez M.A."/>
            <person name="Balasubrmanian S."/>
            <person name="Barry K."/>
            <person name="Bauer D."/>
            <person name="Boehm C.R."/>
            <person name="Briginshaw L."/>
            <person name="Caballero-Perez J."/>
            <person name="Catarino B."/>
            <person name="Chen F."/>
            <person name="Chiyoda S."/>
            <person name="Chovatia M."/>
            <person name="Davies K.M."/>
            <person name="Delmans M."/>
            <person name="Demura T."/>
            <person name="Dierschke T."/>
            <person name="Dolan L."/>
            <person name="Dorantes-Acosta A.E."/>
            <person name="Eklund D.M."/>
            <person name="Florent S.N."/>
            <person name="Flores-Sandoval E."/>
            <person name="Fujiyama A."/>
            <person name="Fukuzawa H."/>
            <person name="Galik B."/>
            <person name="Grimanelli D."/>
            <person name="Grimwood J."/>
            <person name="Grossniklaus U."/>
            <person name="Hamada T."/>
            <person name="Haseloff J."/>
            <person name="Hetherington A.J."/>
            <person name="Higo A."/>
            <person name="Hirakawa Y."/>
            <person name="Hundley H.N."/>
            <person name="Ikeda Y."/>
            <person name="Inoue K."/>
            <person name="Inoue S.I."/>
            <person name="Ishida S."/>
            <person name="Jia Q."/>
            <person name="Kakita M."/>
            <person name="Kanazawa T."/>
            <person name="Kawai Y."/>
            <person name="Kawashima T."/>
            <person name="Kennedy M."/>
            <person name="Kinose K."/>
            <person name="Kinoshita T."/>
            <person name="Kohara Y."/>
            <person name="Koide E."/>
            <person name="Komatsu K."/>
            <person name="Kopischke S."/>
            <person name="Kubo M."/>
            <person name="Kyozuka J."/>
            <person name="Lagercrantz U."/>
            <person name="Lin S.S."/>
            <person name="Lindquist E."/>
            <person name="Lipzen A.M."/>
            <person name="Lu C.W."/>
            <person name="De Luna E."/>
            <person name="Martienssen R.A."/>
            <person name="Minamino N."/>
            <person name="Mizutani M."/>
            <person name="Mizutani M."/>
            <person name="Mochizuki N."/>
            <person name="Monte I."/>
            <person name="Mosher R."/>
            <person name="Nagasaki H."/>
            <person name="Nakagami H."/>
            <person name="Naramoto S."/>
            <person name="Nishitani K."/>
            <person name="Ohtani M."/>
            <person name="Okamoto T."/>
            <person name="Okumura M."/>
            <person name="Phillips J."/>
            <person name="Pollak B."/>
            <person name="Reinders A."/>
            <person name="Rovekamp M."/>
            <person name="Sano R."/>
            <person name="Sawa S."/>
            <person name="Schmid M.W."/>
            <person name="Shirakawa M."/>
            <person name="Solano R."/>
            <person name="Spunde A."/>
            <person name="Suetsugu N."/>
            <person name="Sugano S."/>
            <person name="Sugiyama A."/>
            <person name="Sun R."/>
            <person name="Suzuki Y."/>
            <person name="Takenaka M."/>
            <person name="Takezawa D."/>
            <person name="Tomogane H."/>
            <person name="Tsuzuki M."/>
            <person name="Ueda T."/>
            <person name="Umeda M."/>
            <person name="Ward J.M."/>
            <person name="Watanabe Y."/>
            <person name="Yazaki K."/>
            <person name="Yokoyama R."/>
            <person name="Yoshitake Y."/>
            <person name="Yotsui I."/>
            <person name="Zachgo S."/>
            <person name="Schmutz J."/>
        </authorList>
    </citation>
    <scope>NUCLEOTIDE SEQUENCE [LARGE SCALE GENOMIC DNA]</scope>
    <source>
        <strain evidence="2">Tak-1</strain>
    </source>
</reference>
<organism evidence="1 2">
    <name type="scientific">Marchantia polymorpha</name>
    <name type="common">Common liverwort</name>
    <name type="synonym">Marchantia aquatica</name>
    <dbReference type="NCBI Taxonomy" id="3197"/>
    <lineage>
        <taxon>Eukaryota</taxon>
        <taxon>Viridiplantae</taxon>
        <taxon>Streptophyta</taxon>
        <taxon>Embryophyta</taxon>
        <taxon>Marchantiophyta</taxon>
        <taxon>Marchantiopsida</taxon>
        <taxon>Marchantiidae</taxon>
        <taxon>Marchantiales</taxon>
        <taxon>Marchantiaceae</taxon>
        <taxon>Marchantia</taxon>
    </lineage>
</organism>
<sequence>MVGAGSKLEGRSVWRGMMTHADPQTLRLPFYLPLLSRAMGRNSTAQSLTENLSALVLNSSEFSQPSPHHTDSPHSRGHGELCSPFHILMLHQTGESSNFFSLGHAGQGRLLALACLNARSHVNRRARNPTFLAQ</sequence>
<protein>
    <submittedName>
        <fullName evidence="1">Uncharacterized protein</fullName>
    </submittedName>
</protein>
<evidence type="ECO:0000313" key="2">
    <source>
        <dbReference type="Proteomes" id="UP000244005"/>
    </source>
</evidence>
<dbReference type="AlphaFoldDB" id="A0A2R6XT56"/>
<gene>
    <name evidence="1" type="ORF">MARPO_0003s0177</name>
</gene>
<dbReference type="EMBL" id="KZ772675">
    <property type="protein sequence ID" value="PTQ49298.1"/>
    <property type="molecule type" value="Genomic_DNA"/>
</dbReference>
<name>A0A2R6XT56_MARPO</name>
<keyword evidence="2" id="KW-1185">Reference proteome</keyword>
<accession>A0A2R6XT56</accession>
<evidence type="ECO:0000313" key="1">
    <source>
        <dbReference type="EMBL" id="PTQ49298.1"/>
    </source>
</evidence>
<dbReference type="Proteomes" id="UP000244005">
    <property type="component" value="Unassembled WGS sequence"/>
</dbReference>
<proteinExistence type="predicted"/>